<accession>W1NMP6</accession>
<dbReference type="HOGENOM" id="CLU_1391921_0_0_1"/>
<name>W1NMP6_AMBTC</name>
<dbReference type="Proteomes" id="UP000017836">
    <property type="component" value="Unassembled WGS sequence"/>
</dbReference>
<dbReference type="EMBL" id="KI397142">
    <property type="protein sequence ID" value="ERM96550.1"/>
    <property type="molecule type" value="Genomic_DNA"/>
</dbReference>
<protein>
    <submittedName>
        <fullName evidence="1">Uncharacterized protein</fullName>
    </submittedName>
</protein>
<dbReference type="Gramene" id="ERM96550">
    <property type="protein sequence ID" value="ERM96550"/>
    <property type="gene ID" value="AMTR_s00001p00268950"/>
</dbReference>
<keyword evidence="2" id="KW-1185">Reference proteome</keyword>
<dbReference type="AlphaFoldDB" id="W1NMP6"/>
<gene>
    <name evidence="1" type="ORF">AMTR_s00001p00268950</name>
</gene>
<sequence length="196" mass="21354">MAHWSTRGGLIVRRGKGLLACWGKSEKGNQGLAIQSCIDHGVKSCIRRWGTCHAQLARGRRGCLDLRQLGWACQGEVRQSGVENGAARGAVEIEIGSARGAATTEISGAVIEEKGSKGGLGGERRGRGRRETYEDYLRVHGLGNETPNHQVAGLRRTIRGTSAIADQNDDQYLRYLADWYRSQKGTLTGTMNIPHK</sequence>
<evidence type="ECO:0000313" key="1">
    <source>
        <dbReference type="EMBL" id="ERM96550.1"/>
    </source>
</evidence>
<evidence type="ECO:0000313" key="2">
    <source>
        <dbReference type="Proteomes" id="UP000017836"/>
    </source>
</evidence>
<proteinExistence type="predicted"/>
<reference evidence="2" key="1">
    <citation type="journal article" date="2013" name="Science">
        <title>The Amborella genome and the evolution of flowering plants.</title>
        <authorList>
            <consortium name="Amborella Genome Project"/>
        </authorList>
    </citation>
    <scope>NUCLEOTIDE SEQUENCE [LARGE SCALE GENOMIC DNA]</scope>
</reference>
<organism evidence="1 2">
    <name type="scientific">Amborella trichopoda</name>
    <dbReference type="NCBI Taxonomy" id="13333"/>
    <lineage>
        <taxon>Eukaryota</taxon>
        <taxon>Viridiplantae</taxon>
        <taxon>Streptophyta</taxon>
        <taxon>Embryophyta</taxon>
        <taxon>Tracheophyta</taxon>
        <taxon>Spermatophyta</taxon>
        <taxon>Magnoliopsida</taxon>
        <taxon>Amborellales</taxon>
        <taxon>Amborellaceae</taxon>
        <taxon>Amborella</taxon>
    </lineage>
</organism>